<dbReference type="Proteomes" id="UP000763557">
    <property type="component" value="Unassembled WGS sequence"/>
</dbReference>
<dbReference type="SUPFAM" id="SSF46689">
    <property type="entry name" value="Homeodomain-like"/>
    <property type="match status" value="1"/>
</dbReference>
<sequence>MAVTRRNEKYDAIVRAARAVFGRVGYLTASIDLIASEAGVSTRTIYNHFDNKEHLFAEVLLASSRQVAEVHEAMIERRLTNVTDLPAALVALAEEWNRPQPEFDDHFAMSRRMGAERAHFPEKIYQAWREAGPWRVQRALAERFEELRDQGLLDVPDAGFAAHLFSVMIAEVRDYPKVVHAFLYGYLPRSCFECPGR</sequence>
<dbReference type="PROSITE" id="PS50977">
    <property type="entry name" value="HTH_TETR_2"/>
    <property type="match status" value="1"/>
</dbReference>
<evidence type="ECO:0000259" key="3">
    <source>
        <dbReference type="PROSITE" id="PS50977"/>
    </source>
</evidence>
<proteinExistence type="predicted"/>
<evidence type="ECO:0000256" key="2">
    <source>
        <dbReference type="PROSITE-ProRule" id="PRU00335"/>
    </source>
</evidence>
<dbReference type="EMBL" id="JAAATY010000009">
    <property type="protein sequence ID" value="NRN66327.1"/>
    <property type="molecule type" value="Genomic_DNA"/>
</dbReference>
<dbReference type="PANTHER" id="PTHR30055">
    <property type="entry name" value="HTH-TYPE TRANSCRIPTIONAL REGULATOR RUTR"/>
    <property type="match status" value="1"/>
</dbReference>
<accession>A0ABX2F4V2</accession>
<comment type="caution">
    <text evidence="4">The sequence shown here is derived from an EMBL/GenBank/DDBJ whole genome shotgun (WGS) entry which is preliminary data.</text>
</comment>
<evidence type="ECO:0000313" key="4">
    <source>
        <dbReference type="EMBL" id="NRN66327.1"/>
    </source>
</evidence>
<dbReference type="Pfam" id="PF14246">
    <property type="entry name" value="TetR_C_7"/>
    <property type="match status" value="1"/>
</dbReference>
<dbReference type="InterPro" id="IPR009057">
    <property type="entry name" value="Homeodomain-like_sf"/>
</dbReference>
<dbReference type="PROSITE" id="PS01081">
    <property type="entry name" value="HTH_TETR_1"/>
    <property type="match status" value="1"/>
</dbReference>
<dbReference type="GO" id="GO:0003677">
    <property type="term" value="F:DNA binding"/>
    <property type="evidence" value="ECO:0007669"/>
    <property type="project" value="UniProtKB-KW"/>
</dbReference>
<organism evidence="4 5">
    <name type="scientific">Kibdelosporangium persicum</name>
    <dbReference type="NCBI Taxonomy" id="2698649"/>
    <lineage>
        <taxon>Bacteria</taxon>
        <taxon>Bacillati</taxon>
        <taxon>Actinomycetota</taxon>
        <taxon>Actinomycetes</taxon>
        <taxon>Pseudonocardiales</taxon>
        <taxon>Pseudonocardiaceae</taxon>
        <taxon>Kibdelosporangium</taxon>
    </lineage>
</organism>
<dbReference type="InterPro" id="IPR050109">
    <property type="entry name" value="HTH-type_TetR-like_transc_reg"/>
</dbReference>
<evidence type="ECO:0000313" key="5">
    <source>
        <dbReference type="Proteomes" id="UP000763557"/>
    </source>
</evidence>
<dbReference type="InterPro" id="IPR001647">
    <property type="entry name" value="HTH_TetR"/>
</dbReference>
<feature type="domain" description="HTH tetR-type" evidence="3">
    <location>
        <begin position="7"/>
        <end position="67"/>
    </location>
</feature>
<gene>
    <name evidence="4" type="ORF">GC106_35480</name>
</gene>
<dbReference type="PRINTS" id="PR00455">
    <property type="entry name" value="HTHTETR"/>
</dbReference>
<dbReference type="Pfam" id="PF00440">
    <property type="entry name" value="TetR_N"/>
    <property type="match status" value="1"/>
</dbReference>
<keyword evidence="5" id="KW-1185">Reference proteome</keyword>
<name>A0ABX2F4V2_9PSEU</name>
<reference evidence="4 5" key="1">
    <citation type="submission" date="2020-01" db="EMBL/GenBank/DDBJ databases">
        <title>Kibdelosporangium persica a novel Actinomycetes from a hot desert in Iran.</title>
        <authorList>
            <person name="Safaei N."/>
            <person name="Zaburannyi N."/>
            <person name="Mueller R."/>
            <person name="Wink J."/>
        </authorList>
    </citation>
    <scope>NUCLEOTIDE SEQUENCE [LARGE SCALE GENOMIC DNA]</scope>
    <source>
        <strain evidence="4 5">4NS15</strain>
    </source>
</reference>
<dbReference type="PANTHER" id="PTHR30055:SF146">
    <property type="entry name" value="HTH-TYPE TRANSCRIPTIONAL DUAL REGULATOR CECR"/>
    <property type="match status" value="1"/>
</dbReference>
<protein>
    <submittedName>
        <fullName evidence="4">DNA-binding transcriptional repressor AcrR</fullName>
    </submittedName>
</protein>
<dbReference type="InterPro" id="IPR039536">
    <property type="entry name" value="TetR_C_Proteobacteria"/>
</dbReference>
<dbReference type="InterPro" id="IPR023772">
    <property type="entry name" value="DNA-bd_HTH_TetR-type_CS"/>
</dbReference>
<evidence type="ECO:0000256" key="1">
    <source>
        <dbReference type="ARBA" id="ARBA00023125"/>
    </source>
</evidence>
<feature type="DNA-binding region" description="H-T-H motif" evidence="2">
    <location>
        <begin position="30"/>
        <end position="49"/>
    </location>
</feature>
<dbReference type="Gene3D" id="1.10.357.10">
    <property type="entry name" value="Tetracycline Repressor, domain 2"/>
    <property type="match status" value="1"/>
</dbReference>
<keyword evidence="1 2" id="KW-0238">DNA-binding</keyword>